<evidence type="ECO:0000313" key="2">
    <source>
        <dbReference type="Proteomes" id="UP000009273"/>
    </source>
</evidence>
<dbReference type="GeneID" id="18563790"/>
<proteinExistence type="predicted"/>
<evidence type="ECO:0000313" key="1">
    <source>
        <dbReference type="EMBL" id="AEO93825.1"/>
    </source>
</evidence>
<dbReference type="EMBL" id="JN638751">
    <property type="protein sequence ID" value="AEO93825.1"/>
    <property type="molecule type" value="Genomic_DNA"/>
</dbReference>
<organism evidence="1 2">
    <name type="scientific">Bacillus phage G</name>
    <dbReference type="NCBI Taxonomy" id="2884420"/>
    <lineage>
        <taxon>Viruses</taxon>
        <taxon>Duplodnaviria</taxon>
        <taxon>Heunggongvirae</taxon>
        <taxon>Uroviricota</taxon>
        <taxon>Caudoviricetes</taxon>
        <taxon>Donellivirus</taxon>
        <taxon>Donellivirus gee</taxon>
    </lineage>
</organism>
<name>G3MAW0_9CAUD</name>
<gene>
    <name evidence="1" type="primary">580</name>
    <name evidence="1" type="ORF">G_580</name>
</gene>
<dbReference type="KEGG" id="vg:18563790"/>
<dbReference type="RefSeq" id="YP_009015872.1">
    <property type="nucleotide sequence ID" value="NC_023719.1"/>
</dbReference>
<protein>
    <submittedName>
        <fullName evidence="1">Gp580</fullName>
    </submittedName>
</protein>
<reference evidence="1 2" key="1">
    <citation type="submission" date="2011-09" db="EMBL/GenBank/DDBJ databases">
        <authorList>
            <person name="Pope W.H."/>
            <person name="Pedulla M.L."/>
            <person name="Ford M.E."/>
            <person name="Peebles C.L."/>
            <person name="Hatfull G.H."/>
            <person name="Hendrix R.W."/>
        </authorList>
    </citation>
    <scope>NUCLEOTIDE SEQUENCE [LARGE SCALE GENOMIC DNA]</scope>
    <source>
        <strain evidence="1">G</strain>
    </source>
</reference>
<accession>G3MAW0</accession>
<dbReference type="Proteomes" id="UP000009273">
    <property type="component" value="Segment"/>
</dbReference>
<sequence length="136" mass="15527">MSKNAKHELRRQEILEVMGKYKDEFGNIDLSRLRKEDNKTYNKISYYFGSIDEALIACGSQNTEEERGADKGAPVNRKTLRNELAFDMLTQLREKYTLEEIAQSYGCSRAHVNQLFQSLAKSVGAANKEDNEDVAK</sequence>
<keyword evidence="2" id="KW-1185">Reference proteome</keyword>